<protein>
    <submittedName>
        <fullName evidence="2">Transcriptional regulator</fullName>
    </submittedName>
</protein>
<reference evidence="2 3" key="1">
    <citation type="submission" date="2015-06" db="EMBL/GenBank/DDBJ databases">
        <title>Prevotella sp. 109, sp. nov., a novel member of the family Prevotellaceae isolated from human faeces.</title>
        <authorList>
            <person name="Shkoporov A.N."/>
            <person name="Chaplin A.V."/>
            <person name="Kafarskaia L.I."/>
            <person name="Efimov B.A."/>
        </authorList>
    </citation>
    <scope>NUCLEOTIDE SEQUENCE [LARGE SCALE GENOMIC DNA]</scope>
    <source>
        <strain evidence="2 3">109</strain>
    </source>
</reference>
<dbReference type="Gene3D" id="1.10.10.10">
    <property type="entry name" value="Winged helix-like DNA-binding domain superfamily/Winged helix DNA-binding domain"/>
    <property type="match status" value="1"/>
</dbReference>
<gene>
    <name evidence="2" type="ORF">ACU52_08800</name>
</gene>
<dbReference type="InterPro" id="IPR051534">
    <property type="entry name" value="CBASS_pafABC_assoc_protein"/>
</dbReference>
<dbReference type="InterPro" id="IPR036388">
    <property type="entry name" value="WH-like_DNA-bd_sf"/>
</dbReference>
<dbReference type="Pfam" id="PF13280">
    <property type="entry name" value="WYL"/>
    <property type="match status" value="1"/>
</dbReference>
<dbReference type="AlphaFoldDB" id="A0A8E1UQ13"/>
<feature type="domain" description="WYL" evidence="1">
    <location>
        <begin position="129"/>
        <end position="194"/>
    </location>
</feature>
<organism evidence="2 3">
    <name type="scientific">Xylanibacter rarus</name>
    <dbReference type="NCBI Taxonomy" id="1676614"/>
    <lineage>
        <taxon>Bacteria</taxon>
        <taxon>Pseudomonadati</taxon>
        <taxon>Bacteroidota</taxon>
        <taxon>Bacteroidia</taxon>
        <taxon>Bacteroidales</taxon>
        <taxon>Prevotellaceae</taxon>
        <taxon>Xylanibacter</taxon>
    </lineage>
</organism>
<evidence type="ECO:0000259" key="1">
    <source>
        <dbReference type="Pfam" id="PF13280"/>
    </source>
</evidence>
<dbReference type="InterPro" id="IPR026881">
    <property type="entry name" value="WYL_dom"/>
</dbReference>
<keyword evidence="3" id="KW-1185">Reference proteome</keyword>
<name>A0A8E1UQ13_9BACT</name>
<dbReference type="Proteomes" id="UP000036951">
    <property type="component" value="Unassembled WGS sequence"/>
</dbReference>
<dbReference type="SUPFAM" id="SSF46785">
    <property type="entry name" value="Winged helix' DNA-binding domain"/>
    <property type="match status" value="1"/>
</dbReference>
<dbReference type="PANTHER" id="PTHR34580:SF1">
    <property type="entry name" value="PROTEIN PAFC"/>
    <property type="match status" value="1"/>
</dbReference>
<dbReference type="PANTHER" id="PTHR34580">
    <property type="match status" value="1"/>
</dbReference>
<dbReference type="PROSITE" id="PS52050">
    <property type="entry name" value="WYL"/>
    <property type="match status" value="1"/>
</dbReference>
<evidence type="ECO:0000313" key="3">
    <source>
        <dbReference type="Proteomes" id="UP000036951"/>
    </source>
</evidence>
<accession>A0A8E1UQ13</accession>
<sequence length="305" mass="35945">MRHDKLERELYLLQLLTENRTYTIERLCEKLGISRRNLYYYLEFFRDSGFKVYKHGNCYSIDRNSPFFNRLIERISITEEEAVMIRRLLDKAGQGDVLADNLRKKLERFYDFDIINNDELREQKVYNIGVLYDAIKLQRQVVIHGYASPHSRTTKDRLVEPFLLMNNNNEVRCYEPSSKLNKTFKVSRMQEVELLDTEWAYKDRHQQMYTDVFMFSGEKMMPVSMLLGQLSYNVFREEYPAAEANMTTCGDGRHRLDLPVCSYAGIGRFVLGLFDDIEVLGDEGFIAYLQQKVAAMASSYTHKEQ</sequence>
<dbReference type="EMBL" id="LFQU01000015">
    <property type="protein sequence ID" value="KOO68330.1"/>
    <property type="molecule type" value="Genomic_DNA"/>
</dbReference>
<proteinExistence type="predicted"/>
<dbReference type="OrthoDB" id="1315521at2"/>
<comment type="caution">
    <text evidence="2">The sequence shown here is derived from an EMBL/GenBank/DDBJ whole genome shotgun (WGS) entry which is preliminary data.</text>
</comment>
<evidence type="ECO:0000313" key="2">
    <source>
        <dbReference type="EMBL" id="KOO68330.1"/>
    </source>
</evidence>
<dbReference type="InterPro" id="IPR036390">
    <property type="entry name" value="WH_DNA-bd_sf"/>
</dbReference>